<reference evidence="14 15" key="1">
    <citation type="journal article" date="2015" name="Nature">
        <title>rRNA introns, odd ribosomes, and small enigmatic genomes across a large radiation of phyla.</title>
        <authorList>
            <person name="Brown C.T."/>
            <person name="Hug L.A."/>
            <person name="Thomas B.C."/>
            <person name="Sharon I."/>
            <person name="Castelle C.J."/>
            <person name="Singh A."/>
            <person name="Wilkins M.J."/>
            <person name="Williams K.H."/>
            <person name="Banfield J.F."/>
        </authorList>
    </citation>
    <scope>NUCLEOTIDE SEQUENCE [LARGE SCALE GENOMIC DNA]</scope>
</reference>
<dbReference type="EC" id="2.7.1.36" evidence="3"/>
<keyword evidence="9" id="KW-0067">ATP-binding</keyword>
<dbReference type="InterPro" id="IPR036554">
    <property type="entry name" value="GHMP_kinase_C_sf"/>
</dbReference>
<keyword evidence="11" id="KW-0443">Lipid metabolism</keyword>
<keyword evidence="6" id="KW-0808">Transferase</keyword>
<sequence>MSLSRTIHVSTPAKIHLLGEHAVVFNKPALMTSVDLRCHASLTASNSETIEITSKNISKTIQLTFSQIKLKTEDAQSKWNQYFKTNDISVLKSICSNELDYLAIVVGESLKLYNVPSLAKGFSLVIDSQIPLGGGLGSSAACSVSIAGAVSIFLGKPLQKEVINEIAYLAEQKKHGLPSGGDNSTVCYGGLVWFRKETPDLKIIQPMPFTIPSDLAKKFTLINTGKPSESTGEMVSLVRTLKETDPTIVDAFLQEQERLTRDLIGVVKNSNEKEFIRVIREGEKNLERIGVVSDYVKPLIREIEFAGGAAKICGAGGKTKATGIILAYSPETAIVEKIATSHNFSYFSQQLGVDGIKEE</sequence>
<proteinExistence type="inferred from homology"/>
<dbReference type="PRINTS" id="PR00959">
    <property type="entry name" value="MEVGALKINASE"/>
</dbReference>
<comment type="caution">
    <text evidence="14">The sequence shown here is derived from an EMBL/GenBank/DDBJ whole genome shotgun (WGS) entry which is preliminary data.</text>
</comment>
<evidence type="ECO:0000256" key="9">
    <source>
        <dbReference type="ARBA" id="ARBA00022840"/>
    </source>
</evidence>
<dbReference type="Pfam" id="PF00288">
    <property type="entry name" value="GHMP_kinases_N"/>
    <property type="match status" value="1"/>
</dbReference>
<name>A0A0G1CM43_9BACT</name>
<evidence type="ECO:0000256" key="4">
    <source>
        <dbReference type="ARBA" id="ARBA00022490"/>
    </source>
</evidence>
<dbReference type="Gene3D" id="3.30.70.890">
    <property type="entry name" value="GHMP kinase, C-terminal domain"/>
    <property type="match status" value="1"/>
</dbReference>
<comment type="similarity">
    <text evidence="2">Belongs to the GHMP kinase family. Mevalonate kinase subfamily.</text>
</comment>
<dbReference type="UniPathway" id="UPA00057">
    <property type="reaction ID" value="UER00098"/>
</dbReference>
<gene>
    <name evidence="14" type="ORF">UV61_C0008G0032</name>
</gene>
<evidence type="ECO:0000256" key="7">
    <source>
        <dbReference type="ARBA" id="ARBA00022741"/>
    </source>
</evidence>
<dbReference type="Gene3D" id="3.30.230.10">
    <property type="match status" value="1"/>
</dbReference>
<evidence type="ECO:0000256" key="8">
    <source>
        <dbReference type="ARBA" id="ARBA00022777"/>
    </source>
</evidence>
<comment type="pathway">
    <text evidence="12">Isoprenoid biosynthesis; isopentenyl diphosphate biosynthesis via mevalonate pathway; isopentenyl diphosphate from (R)-mevalonate: step 1/3.</text>
</comment>
<dbReference type="PANTHER" id="PTHR43290">
    <property type="entry name" value="MEVALONATE KINASE"/>
    <property type="match status" value="1"/>
</dbReference>
<evidence type="ECO:0000313" key="14">
    <source>
        <dbReference type="EMBL" id="KKS86579.1"/>
    </source>
</evidence>
<dbReference type="GO" id="GO:0004496">
    <property type="term" value="F:mevalonate kinase activity"/>
    <property type="evidence" value="ECO:0007669"/>
    <property type="project" value="UniProtKB-EC"/>
</dbReference>
<evidence type="ECO:0000256" key="2">
    <source>
        <dbReference type="ARBA" id="ARBA00006495"/>
    </source>
</evidence>
<dbReference type="InterPro" id="IPR006205">
    <property type="entry name" value="Mev_gal_kin"/>
</dbReference>
<dbReference type="EMBL" id="LCFD01000008">
    <property type="protein sequence ID" value="KKS86579.1"/>
    <property type="molecule type" value="Genomic_DNA"/>
</dbReference>
<organism evidence="14 15">
    <name type="scientific">Candidatus Gottesmanbacteria bacterium GW2011_GWB1_43_11</name>
    <dbReference type="NCBI Taxonomy" id="1618446"/>
    <lineage>
        <taxon>Bacteria</taxon>
        <taxon>Candidatus Gottesmaniibacteriota</taxon>
    </lineage>
</organism>
<dbReference type="SUPFAM" id="SSF55060">
    <property type="entry name" value="GHMP Kinase, C-terminal domain"/>
    <property type="match status" value="1"/>
</dbReference>
<evidence type="ECO:0000256" key="12">
    <source>
        <dbReference type="ARBA" id="ARBA00029438"/>
    </source>
</evidence>
<dbReference type="InterPro" id="IPR020568">
    <property type="entry name" value="Ribosomal_Su5_D2-typ_SF"/>
</dbReference>
<keyword evidence="5" id="KW-0444">Lipid biosynthesis</keyword>
<dbReference type="InterPro" id="IPR006203">
    <property type="entry name" value="GHMP_knse_ATP-bd_CS"/>
</dbReference>
<evidence type="ECO:0000256" key="3">
    <source>
        <dbReference type="ARBA" id="ARBA00012103"/>
    </source>
</evidence>
<dbReference type="InterPro" id="IPR014721">
    <property type="entry name" value="Ribsml_uS5_D2-typ_fold_subgr"/>
</dbReference>
<dbReference type="PANTHER" id="PTHR43290:SF2">
    <property type="entry name" value="MEVALONATE KINASE"/>
    <property type="match status" value="1"/>
</dbReference>
<dbReference type="InterPro" id="IPR006204">
    <property type="entry name" value="GHMP_kinase_N_dom"/>
</dbReference>
<dbReference type="GO" id="GO:0005829">
    <property type="term" value="C:cytosol"/>
    <property type="evidence" value="ECO:0007669"/>
    <property type="project" value="TreeGrafter"/>
</dbReference>
<dbReference type="PROSITE" id="PS00627">
    <property type="entry name" value="GHMP_KINASES_ATP"/>
    <property type="match status" value="1"/>
</dbReference>
<evidence type="ECO:0000313" key="15">
    <source>
        <dbReference type="Proteomes" id="UP000034050"/>
    </source>
</evidence>
<keyword evidence="10" id="KW-0460">Magnesium</keyword>
<dbReference type="GO" id="GO:0005524">
    <property type="term" value="F:ATP binding"/>
    <property type="evidence" value="ECO:0007669"/>
    <property type="project" value="UniProtKB-KW"/>
</dbReference>
<dbReference type="STRING" id="1618446.UV61_C0008G0032"/>
<evidence type="ECO:0000256" key="10">
    <source>
        <dbReference type="ARBA" id="ARBA00022842"/>
    </source>
</evidence>
<dbReference type="NCBIfam" id="TIGR00549">
    <property type="entry name" value="mevalon_kin"/>
    <property type="match status" value="1"/>
</dbReference>
<dbReference type="AlphaFoldDB" id="A0A0G1CM43"/>
<evidence type="ECO:0000256" key="5">
    <source>
        <dbReference type="ARBA" id="ARBA00022516"/>
    </source>
</evidence>
<protein>
    <recommendedName>
        <fullName evidence="3">mevalonate kinase</fullName>
        <ecNumber evidence="3">2.7.1.36</ecNumber>
    </recommendedName>
</protein>
<evidence type="ECO:0000256" key="1">
    <source>
        <dbReference type="ARBA" id="ARBA00004496"/>
    </source>
</evidence>
<feature type="domain" description="GHMP kinase N-terminal" evidence="13">
    <location>
        <begin position="114"/>
        <end position="190"/>
    </location>
</feature>
<keyword evidence="4" id="KW-0963">Cytoplasm</keyword>
<evidence type="ECO:0000256" key="11">
    <source>
        <dbReference type="ARBA" id="ARBA00023098"/>
    </source>
</evidence>
<dbReference type="SUPFAM" id="SSF54211">
    <property type="entry name" value="Ribosomal protein S5 domain 2-like"/>
    <property type="match status" value="1"/>
</dbReference>
<accession>A0A0G1CM43</accession>
<evidence type="ECO:0000256" key="6">
    <source>
        <dbReference type="ARBA" id="ARBA00022679"/>
    </source>
</evidence>
<dbReference type="Proteomes" id="UP000034050">
    <property type="component" value="Unassembled WGS sequence"/>
</dbReference>
<keyword evidence="8 14" id="KW-0418">Kinase</keyword>
<keyword evidence="7" id="KW-0547">Nucleotide-binding</keyword>
<comment type="subcellular location">
    <subcellularLocation>
        <location evidence="1">Cytoplasm</location>
    </subcellularLocation>
</comment>
<evidence type="ECO:0000259" key="13">
    <source>
        <dbReference type="Pfam" id="PF00288"/>
    </source>
</evidence>
<dbReference type="GO" id="GO:0019287">
    <property type="term" value="P:isopentenyl diphosphate biosynthetic process, mevalonate pathway"/>
    <property type="evidence" value="ECO:0007669"/>
    <property type="project" value="UniProtKB-UniPathway"/>
</dbReference>